<evidence type="ECO:0000256" key="1">
    <source>
        <dbReference type="SAM" id="MobiDB-lite"/>
    </source>
</evidence>
<sequence length="23" mass="2666">MDRPLPFSTRPNRRAARNKAVVL</sequence>
<dbReference type="EMBL" id="GBXM01073738">
    <property type="protein sequence ID" value="JAH34839.1"/>
    <property type="molecule type" value="Transcribed_RNA"/>
</dbReference>
<reference evidence="2" key="2">
    <citation type="journal article" date="2015" name="Fish Shellfish Immunol.">
        <title>Early steps in the European eel (Anguilla anguilla)-Vibrio vulnificus interaction in the gills: Role of the RtxA13 toxin.</title>
        <authorList>
            <person name="Callol A."/>
            <person name="Pajuelo D."/>
            <person name="Ebbesson L."/>
            <person name="Teles M."/>
            <person name="MacKenzie S."/>
            <person name="Amaro C."/>
        </authorList>
    </citation>
    <scope>NUCLEOTIDE SEQUENCE</scope>
</reference>
<protein>
    <submittedName>
        <fullName evidence="2">Uncharacterized protein</fullName>
    </submittedName>
</protein>
<accession>A0A0E9S079</accession>
<name>A0A0E9S079_ANGAN</name>
<reference evidence="2" key="1">
    <citation type="submission" date="2014-11" db="EMBL/GenBank/DDBJ databases">
        <authorList>
            <person name="Amaro Gonzalez C."/>
        </authorList>
    </citation>
    <scope>NUCLEOTIDE SEQUENCE</scope>
</reference>
<dbReference type="AlphaFoldDB" id="A0A0E9S079"/>
<proteinExistence type="predicted"/>
<organism evidence="2">
    <name type="scientific">Anguilla anguilla</name>
    <name type="common">European freshwater eel</name>
    <name type="synonym">Muraena anguilla</name>
    <dbReference type="NCBI Taxonomy" id="7936"/>
    <lineage>
        <taxon>Eukaryota</taxon>
        <taxon>Metazoa</taxon>
        <taxon>Chordata</taxon>
        <taxon>Craniata</taxon>
        <taxon>Vertebrata</taxon>
        <taxon>Euteleostomi</taxon>
        <taxon>Actinopterygii</taxon>
        <taxon>Neopterygii</taxon>
        <taxon>Teleostei</taxon>
        <taxon>Anguilliformes</taxon>
        <taxon>Anguillidae</taxon>
        <taxon>Anguilla</taxon>
    </lineage>
</organism>
<feature type="region of interest" description="Disordered" evidence="1">
    <location>
        <begin position="1"/>
        <end position="23"/>
    </location>
</feature>
<evidence type="ECO:0000313" key="2">
    <source>
        <dbReference type="EMBL" id="JAH34839.1"/>
    </source>
</evidence>